<sequence length="46" mass="5125">MLNEVGLGMTEFDTLAHRGNVVPVYQTLRVPDPDAAISIREKPMEL</sequence>
<evidence type="ECO:0000313" key="1">
    <source>
        <dbReference type="EMBL" id="KPC17142.1"/>
    </source>
</evidence>
<reference evidence="1 3" key="2">
    <citation type="submission" date="2015-10" db="EMBL/GenBank/DDBJ databases">
        <title>Comparative genomics and high-throughput reverse genetic screens identify a new phytobacterial MAMP and an Arabidopsis receptor required for immune elicitation.</title>
        <authorList>
            <person name="Mott G.A."/>
            <person name="Thakur S."/>
            <person name="Wang P.W."/>
            <person name="Desveaux D."/>
            <person name="Guttman D.S."/>
        </authorList>
    </citation>
    <scope>NUCLEOTIDE SEQUENCE [LARGE SCALE GENOMIC DNA]</scope>
    <source>
        <strain evidence="1 3">107</strain>
    </source>
</reference>
<dbReference type="EMBL" id="LGLK01000057">
    <property type="protein sequence ID" value="KPC18101.1"/>
    <property type="molecule type" value="Genomic_DNA"/>
</dbReference>
<protein>
    <submittedName>
        <fullName evidence="1">Uncharacterized protein</fullName>
    </submittedName>
</protein>
<dbReference type="EMBL" id="LGLK01000057">
    <property type="protein sequence ID" value="KPC17142.1"/>
    <property type="molecule type" value="Genomic_DNA"/>
</dbReference>
<organism evidence="1 3">
    <name type="scientific">Pseudomonas amygdali pv. lachrymans</name>
    <name type="common">Pseudomonas syringae pv. lachrymans</name>
    <dbReference type="NCBI Taxonomy" id="53707"/>
    <lineage>
        <taxon>Bacteria</taxon>
        <taxon>Pseudomonadati</taxon>
        <taxon>Pseudomonadota</taxon>
        <taxon>Gammaproteobacteria</taxon>
        <taxon>Pseudomonadales</taxon>
        <taxon>Pseudomonadaceae</taxon>
        <taxon>Pseudomonas</taxon>
        <taxon>Pseudomonas amygdali</taxon>
    </lineage>
</organism>
<evidence type="ECO:0000313" key="3">
    <source>
        <dbReference type="Proteomes" id="UP000037943"/>
    </source>
</evidence>
<gene>
    <name evidence="1" type="ORF">AC499_0344</name>
    <name evidence="2" type="ORF">AC499_1303</name>
</gene>
<dbReference type="Proteomes" id="UP000037943">
    <property type="component" value="Unassembled WGS sequence"/>
</dbReference>
<reference evidence="1 3" key="1">
    <citation type="submission" date="2015-07" db="EMBL/GenBank/DDBJ databases">
        <authorList>
            <person name="O'Brien H.E."/>
            <person name="Thakur S."/>
            <person name="Gong Y."/>
            <person name="Wang P.W."/>
            <person name="Guttman D.S."/>
        </authorList>
    </citation>
    <scope>NUCLEOTIDE SEQUENCE</scope>
    <source>
        <strain evidence="1 3">107</strain>
    </source>
</reference>
<comment type="caution">
    <text evidence="1">The sequence shown here is derived from an EMBL/GenBank/DDBJ whole genome shotgun (WGS) entry which is preliminary data.</text>
</comment>
<name>A0ABR5KRD6_PSEAV</name>
<accession>A0ABR5KRD6</accession>
<evidence type="ECO:0000313" key="2">
    <source>
        <dbReference type="EMBL" id="KPC18101.1"/>
    </source>
</evidence>
<proteinExistence type="predicted"/>
<keyword evidence="3" id="KW-1185">Reference proteome</keyword>